<feature type="domain" description="SCP" evidence="2">
    <location>
        <begin position="24"/>
        <end position="164"/>
    </location>
</feature>
<name>A0A2Z6GAG0_9PROT</name>
<dbReference type="KEGG" id="fam:OYT1_ch0879"/>
<keyword evidence="1" id="KW-0732">Signal</keyword>
<evidence type="ECO:0000256" key="1">
    <source>
        <dbReference type="SAM" id="SignalP"/>
    </source>
</evidence>
<dbReference type="RefSeq" id="WP_232013227.1">
    <property type="nucleotide sequence ID" value="NZ_AP018738.1"/>
</dbReference>
<dbReference type="Proteomes" id="UP000033070">
    <property type="component" value="Chromosome"/>
</dbReference>
<reference evidence="3 4" key="1">
    <citation type="submission" date="2018-06" db="EMBL/GenBank/DDBJ databases">
        <title>OYT1 Genome Sequencing.</title>
        <authorList>
            <person name="Kato S."/>
            <person name="Itoh T."/>
            <person name="Ohkuma M."/>
        </authorList>
    </citation>
    <scope>NUCLEOTIDE SEQUENCE [LARGE SCALE GENOMIC DNA]</scope>
    <source>
        <strain evidence="3 4">OYT1</strain>
    </source>
</reference>
<dbReference type="InterPro" id="IPR002413">
    <property type="entry name" value="V5_allergen-like"/>
</dbReference>
<gene>
    <name evidence="3" type="ORF">OYT1_ch0879</name>
</gene>
<dbReference type="STRING" id="1188319.OYT1_01748"/>
<dbReference type="Pfam" id="PF00188">
    <property type="entry name" value="CAP"/>
    <property type="match status" value="1"/>
</dbReference>
<dbReference type="EMBL" id="AP018738">
    <property type="protein sequence ID" value="BBE50442.1"/>
    <property type="molecule type" value="Genomic_DNA"/>
</dbReference>
<dbReference type="AlphaFoldDB" id="A0A2Z6GAG0"/>
<feature type="signal peptide" evidence="1">
    <location>
        <begin position="1"/>
        <end position="21"/>
    </location>
</feature>
<protein>
    <recommendedName>
        <fullName evidence="2">SCP domain-containing protein</fullName>
    </recommendedName>
</protein>
<dbReference type="PRINTS" id="PR00838">
    <property type="entry name" value="V5ALLERGEN"/>
</dbReference>
<dbReference type="PANTHER" id="PTHR10334">
    <property type="entry name" value="CYSTEINE-RICH SECRETORY PROTEIN-RELATED"/>
    <property type="match status" value="1"/>
</dbReference>
<dbReference type="InterPro" id="IPR014044">
    <property type="entry name" value="CAP_dom"/>
</dbReference>
<feature type="chain" id="PRO_5017274760" description="SCP domain-containing protein" evidence="1">
    <location>
        <begin position="22"/>
        <end position="168"/>
    </location>
</feature>
<dbReference type="InterPro" id="IPR001283">
    <property type="entry name" value="CRISP-related"/>
</dbReference>
<evidence type="ECO:0000313" key="4">
    <source>
        <dbReference type="Proteomes" id="UP000033070"/>
    </source>
</evidence>
<sequence length="168" mass="18332">MKISKVMTGLLVVLAVSDAWCVEVNPAEMVAAHNRWRAQVGVGEVTYSPTVAASAQAWAEHLRDTNQCNMRHSSGSYGENLFWAGAWSNGPMQDISDKEVVDSWGSEKKAYTYSDNSCAAGQVCGHYTQVVWKNTTTIGCGVAVCSNNTQVWACQYEPSGNWVGQKPY</sequence>
<dbReference type="PROSITE" id="PS01009">
    <property type="entry name" value="CRISP_1"/>
    <property type="match status" value="1"/>
</dbReference>
<dbReference type="FunFam" id="3.40.33.10:FF:000004">
    <property type="entry name" value="CAP, cysteine-rich secretory protein, antigen 5"/>
    <property type="match status" value="1"/>
</dbReference>
<dbReference type="SMART" id="SM00198">
    <property type="entry name" value="SCP"/>
    <property type="match status" value="1"/>
</dbReference>
<evidence type="ECO:0000313" key="3">
    <source>
        <dbReference type="EMBL" id="BBE50442.1"/>
    </source>
</evidence>
<evidence type="ECO:0000259" key="2">
    <source>
        <dbReference type="SMART" id="SM00198"/>
    </source>
</evidence>
<dbReference type="GO" id="GO:0005576">
    <property type="term" value="C:extracellular region"/>
    <property type="evidence" value="ECO:0007669"/>
    <property type="project" value="InterPro"/>
</dbReference>
<organism evidence="3 4">
    <name type="scientific">Ferriphaselus amnicola</name>
    <dbReference type="NCBI Taxonomy" id="1188319"/>
    <lineage>
        <taxon>Bacteria</taxon>
        <taxon>Pseudomonadati</taxon>
        <taxon>Pseudomonadota</taxon>
        <taxon>Betaproteobacteria</taxon>
        <taxon>Nitrosomonadales</taxon>
        <taxon>Gallionellaceae</taxon>
        <taxon>Ferriphaselus</taxon>
    </lineage>
</organism>
<dbReference type="InterPro" id="IPR035940">
    <property type="entry name" value="CAP_sf"/>
</dbReference>
<dbReference type="InterPro" id="IPR018244">
    <property type="entry name" value="Allrgn_V5/Tpx1_CS"/>
</dbReference>
<keyword evidence="4" id="KW-1185">Reference proteome</keyword>
<proteinExistence type="predicted"/>
<dbReference type="SUPFAM" id="SSF55797">
    <property type="entry name" value="PR-1-like"/>
    <property type="match status" value="1"/>
</dbReference>
<dbReference type="Gene3D" id="3.40.33.10">
    <property type="entry name" value="CAP"/>
    <property type="match status" value="1"/>
</dbReference>
<dbReference type="PRINTS" id="PR00837">
    <property type="entry name" value="V5TPXLIKE"/>
</dbReference>
<accession>A0A2Z6GAG0</accession>